<keyword evidence="3" id="KW-1185">Reference proteome</keyword>
<proteinExistence type="predicted"/>
<evidence type="ECO:0000313" key="2">
    <source>
        <dbReference type="EMBL" id="GGJ82848.1"/>
    </source>
</evidence>
<dbReference type="InterPro" id="IPR014457">
    <property type="entry name" value="UCP010260"/>
</dbReference>
<name>A0A917USV3_9DEIO</name>
<reference evidence="2" key="2">
    <citation type="submission" date="2020-09" db="EMBL/GenBank/DDBJ databases">
        <authorList>
            <person name="Sun Q."/>
            <person name="Ohkuma M."/>
        </authorList>
    </citation>
    <scope>NUCLEOTIDE SEQUENCE</scope>
    <source>
        <strain evidence="2">JCM 14371</strain>
    </source>
</reference>
<feature type="domain" description="DUF1990" evidence="1">
    <location>
        <begin position="25"/>
        <end position="180"/>
    </location>
</feature>
<dbReference type="EMBL" id="BMOE01000011">
    <property type="protein sequence ID" value="GGJ82848.1"/>
    <property type="molecule type" value="Genomic_DNA"/>
</dbReference>
<dbReference type="Pfam" id="PF09348">
    <property type="entry name" value="DUF1990"/>
    <property type="match status" value="1"/>
</dbReference>
<gene>
    <name evidence="2" type="ORF">GCM10008939_28480</name>
</gene>
<dbReference type="PANTHER" id="PTHR34202">
    <property type="entry name" value="UPF0548 PROTEIN"/>
    <property type="match status" value="1"/>
</dbReference>
<dbReference type="PANTHER" id="PTHR34202:SF1">
    <property type="entry name" value="UPF0548 PROTEIN"/>
    <property type="match status" value="1"/>
</dbReference>
<comment type="caution">
    <text evidence="2">The sequence shown here is derived from an EMBL/GenBank/DDBJ whole genome shotgun (WGS) entry which is preliminary data.</text>
</comment>
<reference evidence="2" key="1">
    <citation type="journal article" date="2014" name="Int. J. Syst. Evol. Microbiol.">
        <title>Complete genome sequence of Corynebacterium casei LMG S-19264T (=DSM 44701T), isolated from a smear-ripened cheese.</title>
        <authorList>
            <consortium name="US DOE Joint Genome Institute (JGI-PGF)"/>
            <person name="Walter F."/>
            <person name="Albersmeier A."/>
            <person name="Kalinowski J."/>
            <person name="Ruckert C."/>
        </authorList>
    </citation>
    <scope>NUCLEOTIDE SEQUENCE</scope>
    <source>
        <strain evidence="2">JCM 14371</strain>
    </source>
</reference>
<sequence>MFLLRRPTPAAVQAFLHAQRRSGLTYPEVGGTRGGPLPAGYAHDRHRALLGHGADCYARARDALNSWQMFRTGWITLCTPDAAFREGETLVVQVAHLGFWSLIADRVVYTVDEERVCAFGYGTLDGHAEQGEERFTVRFAPGGEVWFELLAFSRPRHPLARLGGPVVRALQRRAARSYTAAMRRAVNG</sequence>
<evidence type="ECO:0000259" key="1">
    <source>
        <dbReference type="Pfam" id="PF09348"/>
    </source>
</evidence>
<dbReference type="Proteomes" id="UP000635726">
    <property type="component" value="Unassembled WGS sequence"/>
</dbReference>
<evidence type="ECO:0000313" key="3">
    <source>
        <dbReference type="Proteomes" id="UP000635726"/>
    </source>
</evidence>
<dbReference type="PIRSF" id="PIRSF010260">
    <property type="entry name" value="UCP010260"/>
    <property type="match status" value="1"/>
</dbReference>
<dbReference type="RefSeq" id="WP_188963969.1">
    <property type="nucleotide sequence ID" value="NZ_BMOE01000011.1"/>
</dbReference>
<dbReference type="InterPro" id="IPR018960">
    <property type="entry name" value="DUF1990"/>
</dbReference>
<dbReference type="AlphaFoldDB" id="A0A917USV3"/>
<accession>A0A917USV3</accession>
<protein>
    <submittedName>
        <fullName evidence="2">UPF0548 protein</fullName>
    </submittedName>
</protein>
<organism evidence="2 3">
    <name type="scientific">Deinococcus aquiradiocola</name>
    <dbReference type="NCBI Taxonomy" id="393059"/>
    <lineage>
        <taxon>Bacteria</taxon>
        <taxon>Thermotogati</taxon>
        <taxon>Deinococcota</taxon>
        <taxon>Deinococci</taxon>
        <taxon>Deinococcales</taxon>
        <taxon>Deinococcaceae</taxon>
        <taxon>Deinococcus</taxon>
    </lineage>
</organism>